<dbReference type="EMBL" id="JAHUTI010084539">
    <property type="protein sequence ID" value="MED6259567.1"/>
    <property type="molecule type" value="Genomic_DNA"/>
</dbReference>
<gene>
    <name evidence="4" type="primary">ABCC5_3</name>
    <name evidence="4" type="ORF">ATANTOWER_025380</name>
</gene>
<keyword evidence="1" id="KW-0547">Nucleotide-binding</keyword>
<evidence type="ECO:0000259" key="3">
    <source>
        <dbReference type="Pfam" id="PF00005"/>
    </source>
</evidence>
<sequence length="146" mass="16140">MRYQENLPLVLNKISCSIRPKEKVGIIGRTGSGKSSLGVVLFRLAERSGGSILIDGIDISDIGLADLRSKLSIIPQDPVLFSGTVRSNLDPFNQYGEEKIWDTLERSHMKESSPLMVIVILKTTRMGIPLSVRLIITIGKEKGSYR</sequence>
<feature type="domain" description="ABC transporter" evidence="3">
    <location>
        <begin position="11"/>
        <end position="110"/>
    </location>
</feature>
<dbReference type="InterPro" id="IPR027417">
    <property type="entry name" value="P-loop_NTPase"/>
</dbReference>
<keyword evidence="2" id="KW-0067">ATP-binding</keyword>
<dbReference type="InterPro" id="IPR050173">
    <property type="entry name" value="ABC_transporter_C-like"/>
</dbReference>
<reference evidence="4 5" key="1">
    <citation type="submission" date="2021-07" db="EMBL/GenBank/DDBJ databases">
        <authorList>
            <person name="Palmer J.M."/>
        </authorList>
    </citation>
    <scope>NUCLEOTIDE SEQUENCE [LARGE SCALE GENOMIC DNA]</scope>
    <source>
        <strain evidence="4 5">AT_MEX2019</strain>
        <tissue evidence="4">Muscle</tissue>
    </source>
</reference>
<dbReference type="Gene3D" id="3.40.50.300">
    <property type="entry name" value="P-loop containing nucleotide triphosphate hydrolases"/>
    <property type="match status" value="1"/>
</dbReference>
<dbReference type="InterPro" id="IPR003439">
    <property type="entry name" value="ABC_transporter-like_ATP-bd"/>
</dbReference>
<dbReference type="PANTHER" id="PTHR24223">
    <property type="entry name" value="ATP-BINDING CASSETTE SUB-FAMILY C"/>
    <property type="match status" value="1"/>
</dbReference>
<organism evidence="4 5">
    <name type="scientific">Ataeniobius toweri</name>
    <dbReference type="NCBI Taxonomy" id="208326"/>
    <lineage>
        <taxon>Eukaryota</taxon>
        <taxon>Metazoa</taxon>
        <taxon>Chordata</taxon>
        <taxon>Craniata</taxon>
        <taxon>Vertebrata</taxon>
        <taxon>Euteleostomi</taxon>
        <taxon>Actinopterygii</taxon>
        <taxon>Neopterygii</taxon>
        <taxon>Teleostei</taxon>
        <taxon>Neoteleostei</taxon>
        <taxon>Acanthomorphata</taxon>
        <taxon>Ovalentaria</taxon>
        <taxon>Atherinomorphae</taxon>
        <taxon>Cyprinodontiformes</taxon>
        <taxon>Goodeidae</taxon>
        <taxon>Ataeniobius</taxon>
    </lineage>
</organism>
<keyword evidence="5" id="KW-1185">Reference proteome</keyword>
<evidence type="ECO:0000313" key="4">
    <source>
        <dbReference type="EMBL" id="MED6259567.1"/>
    </source>
</evidence>
<dbReference type="Proteomes" id="UP001345963">
    <property type="component" value="Unassembled WGS sequence"/>
</dbReference>
<dbReference type="PANTHER" id="PTHR24223:SF196">
    <property type="entry name" value="ATP-BINDING CASSETTE SUB-FAMILY C MEMBER 5"/>
    <property type="match status" value="1"/>
</dbReference>
<evidence type="ECO:0000256" key="2">
    <source>
        <dbReference type="ARBA" id="ARBA00022840"/>
    </source>
</evidence>
<accession>A0ABU7CA96</accession>
<dbReference type="Pfam" id="PF00005">
    <property type="entry name" value="ABC_tran"/>
    <property type="match status" value="1"/>
</dbReference>
<proteinExistence type="predicted"/>
<evidence type="ECO:0000313" key="5">
    <source>
        <dbReference type="Proteomes" id="UP001345963"/>
    </source>
</evidence>
<dbReference type="SUPFAM" id="SSF52540">
    <property type="entry name" value="P-loop containing nucleoside triphosphate hydrolases"/>
    <property type="match status" value="1"/>
</dbReference>
<protein>
    <submittedName>
        <fullName evidence="4">Multidrug resistance-associated protein 5</fullName>
    </submittedName>
</protein>
<name>A0ABU7CA96_9TELE</name>
<comment type="caution">
    <text evidence="4">The sequence shown here is derived from an EMBL/GenBank/DDBJ whole genome shotgun (WGS) entry which is preliminary data.</text>
</comment>
<evidence type="ECO:0000256" key="1">
    <source>
        <dbReference type="ARBA" id="ARBA00022741"/>
    </source>
</evidence>